<dbReference type="GO" id="GO:0008745">
    <property type="term" value="F:N-acetylmuramoyl-L-alanine amidase activity"/>
    <property type="evidence" value="ECO:0007669"/>
    <property type="project" value="InterPro"/>
</dbReference>
<dbReference type="GO" id="GO:0009253">
    <property type="term" value="P:peptidoglycan catabolic process"/>
    <property type="evidence" value="ECO:0007669"/>
    <property type="project" value="InterPro"/>
</dbReference>
<dbReference type="Proteomes" id="UP000031366">
    <property type="component" value="Unassembled WGS sequence"/>
</dbReference>
<feature type="domain" description="MurNAc-LAA" evidence="1">
    <location>
        <begin position="63"/>
        <end position="173"/>
    </location>
</feature>
<protein>
    <submittedName>
        <fullName evidence="2">N-acetylmuramoyl-L-alanine amidase family protein</fullName>
    </submittedName>
</protein>
<dbReference type="PANTHER" id="PTHR30032:SF1">
    <property type="entry name" value="N-ACETYLMURAMOYL-L-ALANINE AMIDASE LYTC"/>
    <property type="match status" value="1"/>
</dbReference>
<dbReference type="SMART" id="SM00646">
    <property type="entry name" value="Ami_3"/>
    <property type="match status" value="1"/>
</dbReference>
<dbReference type="InterPro" id="IPR002508">
    <property type="entry name" value="MurNAc-LAA_cat"/>
</dbReference>
<reference evidence="2 3" key="1">
    <citation type="journal article" date="2015" name="Infect. Genet. Evol.">
        <title>Genomic sequences of six botulinum neurotoxin-producing strains representing three clostridial species illustrate the mobility and diversity of botulinum neurotoxin genes.</title>
        <authorList>
            <person name="Smith T.J."/>
            <person name="Hill K.K."/>
            <person name="Xie G."/>
            <person name="Foley B.T."/>
            <person name="Williamson C.H."/>
            <person name="Foster J.T."/>
            <person name="Johnson S.L."/>
            <person name="Chertkov O."/>
            <person name="Teshima H."/>
            <person name="Gibbons H.S."/>
            <person name="Johnsky L.A."/>
            <person name="Karavis M.A."/>
            <person name="Smith L.A."/>
        </authorList>
    </citation>
    <scope>NUCLEOTIDE SEQUENCE [LARGE SCALE GENOMIC DNA]</scope>
    <source>
        <strain evidence="2 3">CDC 2741</strain>
    </source>
</reference>
<dbReference type="RefSeq" id="WP_052268321.1">
    <property type="nucleotide sequence ID" value="NZ_AYSO01000020.1"/>
</dbReference>
<dbReference type="Pfam" id="PF01520">
    <property type="entry name" value="Amidase_3"/>
    <property type="match status" value="1"/>
</dbReference>
<comment type="caution">
    <text evidence="2">The sequence shown here is derived from an EMBL/GenBank/DDBJ whole genome shotgun (WGS) entry which is preliminary data.</text>
</comment>
<dbReference type="PANTHER" id="PTHR30032">
    <property type="entry name" value="N-ACETYLMURAMOYL-L-ALANINE AMIDASE-RELATED"/>
    <property type="match status" value="1"/>
</dbReference>
<proteinExistence type="predicted"/>
<accession>A0A0C1TU53</accession>
<evidence type="ECO:0000313" key="2">
    <source>
        <dbReference type="EMBL" id="KIE44294.1"/>
    </source>
</evidence>
<keyword evidence="3" id="KW-1185">Reference proteome</keyword>
<dbReference type="CDD" id="cd02696">
    <property type="entry name" value="MurNAc-LAA"/>
    <property type="match status" value="1"/>
</dbReference>
<gene>
    <name evidence="2" type="ORF">U732_922</name>
</gene>
<evidence type="ECO:0000259" key="1">
    <source>
        <dbReference type="SMART" id="SM00646"/>
    </source>
</evidence>
<dbReference type="OrthoDB" id="5344211at2"/>
<dbReference type="STRING" id="29341.RSJ17_07400"/>
<dbReference type="EMBL" id="AYSO01000020">
    <property type="protein sequence ID" value="KIE44294.1"/>
    <property type="molecule type" value="Genomic_DNA"/>
</dbReference>
<dbReference type="Gene3D" id="3.40.50.12090">
    <property type="match status" value="1"/>
</dbReference>
<dbReference type="SUPFAM" id="SSF53187">
    <property type="entry name" value="Zn-dependent exopeptidases"/>
    <property type="match status" value="1"/>
</dbReference>
<name>A0A0C1TU53_9CLOT</name>
<dbReference type="InterPro" id="IPR051922">
    <property type="entry name" value="Bact_Sporulation_Assoc"/>
</dbReference>
<organism evidence="2 3">
    <name type="scientific">Clostridium argentinense CDC 2741</name>
    <dbReference type="NCBI Taxonomy" id="1418104"/>
    <lineage>
        <taxon>Bacteria</taxon>
        <taxon>Bacillati</taxon>
        <taxon>Bacillota</taxon>
        <taxon>Clostridia</taxon>
        <taxon>Eubacteriales</taxon>
        <taxon>Clostridiaceae</taxon>
        <taxon>Clostridium</taxon>
    </lineage>
</organism>
<dbReference type="Gene3D" id="3.40.630.40">
    <property type="entry name" value="Zn-dependent exopeptidases"/>
    <property type="match status" value="1"/>
</dbReference>
<dbReference type="AlphaFoldDB" id="A0A0C1TU53"/>
<evidence type="ECO:0000313" key="3">
    <source>
        <dbReference type="Proteomes" id="UP000031366"/>
    </source>
</evidence>
<sequence>MKITHRAGHNEACSGSKYYVDEVVENRKIHNSIIKYLSMAKHSLIDCTPHNISGVNEELTYGINGANNVKGDIFFSTHLNCYEPTEAARGAEVLIYPGDKKTRAIGERILKNLENLGFKNRGVKEQNNLAELNSIYYSSMIIECFFVDSKADVELYKKLGADIIGKAIAEGIHGTVVNVQKNKNIIVINNEVDRRAALYLADYLNCKIIEAKDFIPGIGEKVYVIGGGINIPNSIVIAGKDRYDTCDKVLDFIIK</sequence>